<comment type="caution">
    <text evidence="1">The sequence shown here is derived from an EMBL/GenBank/DDBJ whole genome shotgun (WGS) entry which is preliminary data.</text>
</comment>
<feature type="non-terminal residue" evidence="1">
    <location>
        <position position="1"/>
    </location>
</feature>
<protein>
    <submittedName>
        <fullName evidence="1">13130_t:CDS:1</fullName>
    </submittedName>
</protein>
<dbReference type="EMBL" id="CAJVPW010048424">
    <property type="protein sequence ID" value="CAG8761236.1"/>
    <property type="molecule type" value="Genomic_DNA"/>
</dbReference>
<accession>A0ACA9QQJ3</accession>
<evidence type="ECO:0000313" key="2">
    <source>
        <dbReference type="Proteomes" id="UP000789366"/>
    </source>
</evidence>
<proteinExistence type="predicted"/>
<organism evidence="1 2">
    <name type="scientific">Cetraspora pellucida</name>
    <dbReference type="NCBI Taxonomy" id="1433469"/>
    <lineage>
        <taxon>Eukaryota</taxon>
        <taxon>Fungi</taxon>
        <taxon>Fungi incertae sedis</taxon>
        <taxon>Mucoromycota</taxon>
        <taxon>Glomeromycotina</taxon>
        <taxon>Glomeromycetes</taxon>
        <taxon>Diversisporales</taxon>
        <taxon>Gigasporaceae</taxon>
        <taxon>Cetraspora</taxon>
    </lineage>
</organism>
<gene>
    <name evidence="1" type="ORF">SPELUC_LOCUS15151</name>
</gene>
<reference evidence="1" key="1">
    <citation type="submission" date="2021-06" db="EMBL/GenBank/DDBJ databases">
        <authorList>
            <person name="Kallberg Y."/>
            <person name="Tangrot J."/>
            <person name="Rosling A."/>
        </authorList>
    </citation>
    <scope>NUCLEOTIDE SEQUENCE</scope>
    <source>
        <strain evidence="1">28 12/20/2015</strain>
    </source>
</reference>
<name>A0ACA9QQJ3_9GLOM</name>
<evidence type="ECO:0000313" key="1">
    <source>
        <dbReference type="EMBL" id="CAG8761236.1"/>
    </source>
</evidence>
<keyword evidence="2" id="KW-1185">Reference proteome</keyword>
<dbReference type="Proteomes" id="UP000789366">
    <property type="component" value="Unassembled WGS sequence"/>
</dbReference>
<sequence>RLCGMLIPLVNSHIHPYKNLINQLTMWIHFAHLQYNDKYNQQIFKSIFNESFNKEKLFSLSKEHIMTKGEIQKIRQYYSTEFDLPLKNIEINTTKIYKYSKLKTKSGSIINSLFANNDEDIKRNNYSIAAKFLVDKNAHHPKAPIVFEEQDFYGQVLYYFTHKYENETNLLAYIHWVRNIEISRNNIKVFRYFGEKSIINIAAIDRC</sequence>
<feature type="non-terminal residue" evidence="1">
    <location>
        <position position="207"/>
    </location>
</feature>